<evidence type="ECO:0000313" key="2">
    <source>
        <dbReference type="EMBL" id="QEC46570.1"/>
    </source>
</evidence>
<organism evidence="2 3">
    <name type="scientific">Baekduia soli</name>
    <dbReference type="NCBI Taxonomy" id="496014"/>
    <lineage>
        <taxon>Bacteria</taxon>
        <taxon>Bacillati</taxon>
        <taxon>Actinomycetota</taxon>
        <taxon>Thermoleophilia</taxon>
        <taxon>Solirubrobacterales</taxon>
        <taxon>Baekduiaceae</taxon>
        <taxon>Baekduia</taxon>
    </lineage>
</organism>
<gene>
    <name evidence="2" type="ORF">FSW04_02570</name>
</gene>
<dbReference type="AlphaFoldDB" id="A0A5B8U0V3"/>
<evidence type="ECO:0000313" key="3">
    <source>
        <dbReference type="Proteomes" id="UP000321805"/>
    </source>
</evidence>
<protein>
    <submittedName>
        <fullName evidence="2">Nuclear transport factor 2 family protein</fullName>
    </submittedName>
</protein>
<dbReference type="RefSeq" id="WP_146915921.1">
    <property type="nucleotide sequence ID" value="NZ_CP042430.1"/>
</dbReference>
<feature type="signal peptide" evidence="1">
    <location>
        <begin position="1"/>
        <end position="19"/>
    </location>
</feature>
<dbReference type="KEGG" id="bsol:FSW04_02570"/>
<feature type="chain" id="PRO_5039619543" evidence="1">
    <location>
        <begin position="20"/>
        <end position="145"/>
    </location>
</feature>
<name>A0A5B8U0V3_9ACTN</name>
<dbReference type="Pfam" id="PF12893">
    <property type="entry name" value="Lumazine_bd_2"/>
    <property type="match status" value="1"/>
</dbReference>
<dbReference type="Gene3D" id="3.10.450.50">
    <property type="match status" value="1"/>
</dbReference>
<reference evidence="2 3" key="1">
    <citation type="journal article" date="2018" name="J. Microbiol.">
        <title>Baekduia soli gen. nov., sp. nov., a novel bacterium isolated from the soil of Baekdu Mountain and proposal of a novel family name, Baekduiaceae fam. nov.</title>
        <authorList>
            <person name="An D.S."/>
            <person name="Siddiqi M.Z."/>
            <person name="Kim K.H."/>
            <person name="Yu H.S."/>
            <person name="Im W.T."/>
        </authorList>
    </citation>
    <scope>NUCLEOTIDE SEQUENCE [LARGE SCALE GENOMIC DNA]</scope>
    <source>
        <strain evidence="2 3">BR7-21</strain>
    </source>
</reference>
<dbReference type="OrthoDB" id="5244134at2"/>
<dbReference type="PROSITE" id="PS51257">
    <property type="entry name" value="PROKAR_LIPOPROTEIN"/>
    <property type="match status" value="1"/>
</dbReference>
<evidence type="ECO:0000256" key="1">
    <source>
        <dbReference type="SAM" id="SignalP"/>
    </source>
</evidence>
<sequence length="145" mass="14964">MAAPRLLIALLVASAAALSACGQTTKDSAKDFQGDQKAVAQTVEDLQKAGAKRDSGRICSRILAPALVDTISKVTRSSCESGLKTALDDADTFELQVEKVTVSGSTASALVTSSGGGQERTDTLTLQKVGSAWKISSLGRRAPNP</sequence>
<keyword evidence="3" id="KW-1185">Reference proteome</keyword>
<accession>A0A5B8U0V3</accession>
<keyword evidence="1" id="KW-0732">Signal</keyword>
<proteinExistence type="predicted"/>
<dbReference type="EMBL" id="CP042430">
    <property type="protein sequence ID" value="QEC46570.1"/>
    <property type="molecule type" value="Genomic_DNA"/>
</dbReference>
<dbReference type="InterPro" id="IPR039437">
    <property type="entry name" value="FrzH/put_lumazine-bd"/>
</dbReference>
<dbReference type="Proteomes" id="UP000321805">
    <property type="component" value="Chromosome"/>
</dbReference>